<accession>A0A8T7M532</accession>
<dbReference type="PANTHER" id="PTHR30006">
    <property type="entry name" value="THIAMINE-BINDING PERIPLASMIC PROTEIN-RELATED"/>
    <property type="match status" value="1"/>
</dbReference>
<gene>
    <name evidence="2" type="ORF">HXX08_15205</name>
</gene>
<dbReference type="Gene3D" id="3.40.190.10">
    <property type="entry name" value="Periplasmic binding protein-like II"/>
    <property type="match status" value="2"/>
</dbReference>
<dbReference type="GO" id="GO:0030975">
    <property type="term" value="F:thiamine binding"/>
    <property type="evidence" value="ECO:0007669"/>
    <property type="project" value="TreeGrafter"/>
</dbReference>
<sequence length="378" mass="39398">MTLVLSACGDNTATPVPATTAATATTAAKSPVAGTTQAANLDQLVAAAKQEGSLTTIALPHDWCGYGDLITNFKQKYGLQVTELNPDGSSGDEIEAIKANTQNKGPQAPDVIDVGLSFGPQAKAANLIQPYKVSTWATIPDTAKDAEGYWYGDYYGVMAMSVNTDVVKNPPAEWADLLKPEYKGKVALSGDPRTAAQAIAGVYAVALAQGGSLDNAQAGIDFFASLNKAGNFVPVIAKGATLASGETPIVLGWDYNALAAKDSLKGNPPVSVVVPTKGVLAGVYVQAISAYAPHPNAAKLWMEYLYSDAGQLGWLKGYCHPIRYNDLASRNAIPADVAAKLPPAANYATAQFPTLDQYSKATALITKSWDSAVGANVK</sequence>
<dbReference type="RefSeq" id="WP_425607646.1">
    <property type="nucleotide sequence ID" value="NZ_CP128400.1"/>
</dbReference>
<name>A0A8T7M532_9CHLR</name>
<protein>
    <submittedName>
        <fullName evidence="2">ABC transporter substrate-binding protein</fullName>
    </submittedName>
</protein>
<comment type="caution">
    <text evidence="2">The sequence shown here is derived from an EMBL/GenBank/DDBJ whole genome shotgun (WGS) entry which is preliminary data.</text>
</comment>
<dbReference type="GO" id="GO:0015888">
    <property type="term" value="P:thiamine transport"/>
    <property type="evidence" value="ECO:0007669"/>
    <property type="project" value="TreeGrafter"/>
</dbReference>
<evidence type="ECO:0000256" key="1">
    <source>
        <dbReference type="ARBA" id="ARBA00022729"/>
    </source>
</evidence>
<dbReference type="PANTHER" id="PTHR30006:SF2">
    <property type="entry name" value="ABC TRANSPORTER SUBSTRATE-BINDING PROTEIN"/>
    <property type="match status" value="1"/>
</dbReference>
<evidence type="ECO:0000313" key="3">
    <source>
        <dbReference type="Proteomes" id="UP000521676"/>
    </source>
</evidence>
<dbReference type="Proteomes" id="UP000521676">
    <property type="component" value="Unassembled WGS sequence"/>
</dbReference>
<keyword evidence="1" id="KW-0732">Signal</keyword>
<dbReference type="AlphaFoldDB" id="A0A8T7M532"/>
<dbReference type="EMBL" id="JACATZ010000003">
    <property type="protein sequence ID" value="NWJ47208.1"/>
    <property type="molecule type" value="Genomic_DNA"/>
</dbReference>
<evidence type="ECO:0000313" key="2">
    <source>
        <dbReference type="EMBL" id="NWJ47208.1"/>
    </source>
</evidence>
<dbReference type="Pfam" id="PF13343">
    <property type="entry name" value="SBP_bac_6"/>
    <property type="match status" value="1"/>
</dbReference>
<reference evidence="2 3" key="1">
    <citation type="submission" date="2020-06" db="EMBL/GenBank/DDBJ databases">
        <title>Anoxygenic phototrophic Chloroflexota member uses a Type I reaction center.</title>
        <authorList>
            <person name="Tsuji J.M."/>
            <person name="Shaw N.A."/>
            <person name="Nagashima S."/>
            <person name="Venkiteswaran J."/>
            <person name="Schiff S.L."/>
            <person name="Hanada S."/>
            <person name="Tank M."/>
            <person name="Neufeld J.D."/>
        </authorList>
    </citation>
    <scope>NUCLEOTIDE SEQUENCE [LARGE SCALE GENOMIC DNA]</scope>
    <source>
        <strain evidence="2">L227-S17</strain>
    </source>
</reference>
<dbReference type="GO" id="GO:0030288">
    <property type="term" value="C:outer membrane-bounded periplasmic space"/>
    <property type="evidence" value="ECO:0007669"/>
    <property type="project" value="TreeGrafter"/>
</dbReference>
<dbReference type="SUPFAM" id="SSF53850">
    <property type="entry name" value="Periplasmic binding protein-like II"/>
    <property type="match status" value="1"/>
</dbReference>
<dbReference type="GO" id="GO:0030976">
    <property type="term" value="F:thiamine pyrophosphate binding"/>
    <property type="evidence" value="ECO:0007669"/>
    <property type="project" value="TreeGrafter"/>
</dbReference>
<organism evidence="2 3">
    <name type="scientific">Candidatus Chlorohelix allophototropha</name>
    <dbReference type="NCBI Taxonomy" id="3003348"/>
    <lineage>
        <taxon>Bacteria</taxon>
        <taxon>Bacillati</taxon>
        <taxon>Chloroflexota</taxon>
        <taxon>Chloroflexia</taxon>
        <taxon>Candidatus Chloroheliales</taxon>
        <taxon>Candidatus Chloroheliaceae</taxon>
        <taxon>Candidatus Chlorohelix</taxon>
    </lineage>
</organism>
<proteinExistence type="predicted"/>